<feature type="compositionally biased region" description="Basic and acidic residues" evidence="1">
    <location>
        <begin position="197"/>
        <end position="209"/>
    </location>
</feature>
<dbReference type="OrthoDB" id="8781790at2"/>
<organism evidence="3 4">
    <name type="scientific">Duganella radicis</name>
    <dbReference type="NCBI Taxonomy" id="551988"/>
    <lineage>
        <taxon>Bacteria</taxon>
        <taxon>Pseudomonadati</taxon>
        <taxon>Pseudomonadota</taxon>
        <taxon>Betaproteobacteria</taxon>
        <taxon>Burkholderiales</taxon>
        <taxon>Oxalobacteraceae</taxon>
        <taxon>Telluria group</taxon>
        <taxon>Duganella</taxon>
    </lineage>
</organism>
<reference evidence="3 4" key="1">
    <citation type="submission" date="2019-11" db="EMBL/GenBank/DDBJ databases">
        <title>Type strains purchased from KCTC, JCM and DSMZ.</title>
        <authorList>
            <person name="Lu H."/>
        </authorList>
    </citation>
    <scope>NUCLEOTIDE SEQUENCE [LARGE SCALE GENOMIC DNA]</scope>
    <source>
        <strain evidence="3 4">KCTC 22382</strain>
    </source>
</reference>
<evidence type="ECO:0000313" key="4">
    <source>
        <dbReference type="Proteomes" id="UP000475582"/>
    </source>
</evidence>
<dbReference type="Proteomes" id="UP000475582">
    <property type="component" value="Unassembled WGS sequence"/>
</dbReference>
<evidence type="ECO:0000256" key="2">
    <source>
        <dbReference type="SAM" id="SignalP"/>
    </source>
</evidence>
<gene>
    <name evidence="3" type="ORF">GM676_19705</name>
</gene>
<evidence type="ECO:0000256" key="1">
    <source>
        <dbReference type="SAM" id="MobiDB-lite"/>
    </source>
</evidence>
<dbReference type="RefSeq" id="WP_155465587.1">
    <property type="nucleotide sequence ID" value="NZ_WNKY01000023.1"/>
</dbReference>
<protein>
    <recommendedName>
        <fullName evidence="5">Lipase modulator</fullName>
    </recommendedName>
</protein>
<accession>A0A6L6PNR2</accession>
<sequence length="229" mass="25276">MHQRYALAGVAALLAAVTLLVSQPTAEAPAAPARASAPEARAPTAAAERFFRELGNADPGPPIEIALTDTQDLVADFALREIMDYYLLERSDAGRWQALLGHLRRTLPSAAAREAEQLAQSYRAYLAEHDTLLAAQNFHDQPDLGRLASWQQQQRQLRLRMLGARVSEEWFGSEDAYLTQALEEAGRPQAGPPASEDEARHREHMRQVLRDTVSGARPASRYSPQTLTN</sequence>
<feature type="region of interest" description="Disordered" evidence="1">
    <location>
        <begin position="185"/>
        <end position="229"/>
    </location>
</feature>
<evidence type="ECO:0008006" key="5">
    <source>
        <dbReference type="Google" id="ProtNLM"/>
    </source>
</evidence>
<keyword evidence="2" id="KW-0732">Signal</keyword>
<feature type="signal peptide" evidence="2">
    <location>
        <begin position="1"/>
        <end position="26"/>
    </location>
</feature>
<dbReference type="SUPFAM" id="SSF158855">
    <property type="entry name" value="Lipase chaperone-like"/>
    <property type="match status" value="1"/>
</dbReference>
<dbReference type="EMBL" id="WNKY01000023">
    <property type="protein sequence ID" value="MTV39795.1"/>
    <property type="molecule type" value="Genomic_DNA"/>
</dbReference>
<comment type="caution">
    <text evidence="3">The sequence shown here is derived from an EMBL/GenBank/DDBJ whole genome shotgun (WGS) entry which is preliminary data.</text>
</comment>
<evidence type="ECO:0000313" key="3">
    <source>
        <dbReference type="EMBL" id="MTV39795.1"/>
    </source>
</evidence>
<keyword evidence="4" id="KW-1185">Reference proteome</keyword>
<proteinExistence type="predicted"/>
<dbReference type="AlphaFoldDB" id="A0A6L6PNR2"/>
<feature type="chain" id="PRO_5026727275" description="Lipase modulator" evidence="2">
    <location>
        <begin position="27"/>
        <end position="229"/>
    </location>
</feature>
<name>A0A6L6PNR2_9BURK</name>